<gene>
    <name evidence="20" type="primary">lpdA</name>
    <name evidence="20" type="ORF">M832_07150</name>
</gene>
<comment type="cofactor">
    <cofactor evidence="15 17">
        <name>FAD</name>
        <dbReference type="ChEBI" id="CHEBI:57692"/>
    </cofactor>
    <text evidence="15 17">Binds 1 FAD per subunit.</text>
</comment>
<dbReference type="PRINTS" id="PR00411">
    <property type="entry name" value="PNDRDTASEI"/>
</dbReference>
<keyword evidence="8 17" id="KW-0560">Oxidoreductase</keyword>
<keyword evidence="5" id="KW-0963">Cytoplasm</keyword>
<feature type="active site" description="Proton acceptor" evidence="14">
    <location>
        <position position="437"/>
    </location>
</feature>
<dbReference type="HOGENOM" id="CLU_016755_0_3_0"/>
<dbReference type="InterPro" id="IPR001100">
    <property type="entry name" value="Pyr_nuc-diS_OxRdtase"/>
</dbReference>
<evidence type="ECO:0000256" key="7">
    <source>
        <dbReference type="ARBA" id="ARBA00022827"/>
    </source>
</evidence>
<feature type="binding site" evidence="15">
    <location>
        <position position="305"/>
    </location>
    <ligand>
        <name>NAD(+)</name>
        <dbReference type="ChEBI" id="CHEBI:57540"/>
    </ligand>
</feature>
<dbReference type="Gene3D" id="3.50.50.60">
    <property type="entry name" value="FAD/NAD(P)-binding domain"/>
    <property type="match status" value="2"/>
</dbReference>
<accession>W8JG91</accession>
<dbReference type="SUPFAM" id="SSF55424">
    <property type="entry name" value="FAD/NAD-linked reductases, dimerisation (C-terminal) domain"/>
    <property type="match status" value="1"/>
</dbReference>
<evidence type="ECO:0000259" key="18">
    <source>
        <dbReference type="Pfam" id="PF02852"/>
    </source>
</evidence>
<dbReference type="EC" id="1.8.1.4" evidence="3 17"/>
<evidence type="ECO:0000256" key="6">
    <source>
        <dbReference type="ARBA" id="ARBA00022630"/>
    </source>
</evidence>
<dbReference type="GO" id="GO:0005737">
    <property type="term" value="C:cytoplasm"/>
    <property type="evidence" value="ECO:0007669"/>
    <property type="project" value="UniProtKB-SubCell"/>
</dbReference>
<dbReference type="SUPFAM" id="SSF51905">
    <property type="entry name" value="FAD/NAD(P)-binding domain"/>
    <property type="match status" value="1"/>
</dbReference>
<dbReference type="GO" id="GO:0050660">
    <property type="term" value="F:flavin adenine dinucleotide binding"/>
    <property type="evidence" value="ECO:0007669"/>
    <property type="project" value="InterPro"/>
</dbReference>
<name>W8JG91_9CHLA</name>
<dbReference type="PRINTS" id="PR00368">
    <property type="entry name" value="FADPNR"/>
</dbReference>
<dbReference type="Gene3D" id="3.30.390.30">
    <property type="match status" value="1"/>
</dbReference>
<evidence type="ECO:0000256" key="11">
    <source>
        <dbReference type="ARBA" id="ARBA00023284"/>
    </source>
</evidence>
<dbReference type="PATRIC" id="fig|1229831.3.peg.714"/>
<dbReference type="InterPro" id="IPR004099">
    <property type="entry name" value="Pyr_nucl-diS_OxRdtase_dimer"/>
</dbReference>
<evidence type="ECO:0000256" key="5">
    <source>
        <dbReference type="ARBA" id="ARBA00022490"/>
    </source>
</evidence>
<dbReference type="EMBL" id="CP006571">
    <property type="protein sequence ID" value="AHK63566.1"/>
    <property type="molecule type" value="Genomic_DNA"/>
</dbReference>
<proteinExistence type="inferred from homology"/>
<evidence type="ECO:0000256" key="10">
    <source>
        <dbReference type="ARBA" id="ARBA00023157"/>
    </source>
</evidence>
<dbReference type="InterPro" id="IPR012999">
    <property type="entry name" value="Pyr_OxRdtase_I_AS"/>
</dbReference>
<feature type="binding site" evidence="15">
    <location>
        <position position="115"/>
    </location>
    <ligand>
        <name>FAD</name>
        <dbReference type="ChEBI" id="CHEBI:57692"/>
    </ligand>
</feature>
<evidence type="ECO:0000256" key="12">
    <source>
        <dbReference type="ARBA" id="ARBA00049187"/>
    </source>
</evidence>
<dbReference type="STRING" id="1229831.M832_07150"/>
<keyword evidence="10" id="KW-1015">Disulfide bond</keyword>
<feature type="binding site" evidence="15">
    <location>
        <position position="264"/>
    </location>
    <ligand>
        <name>NAD(+)</name>
        <dbReference type="ChEBI" id="CHEBI:57540"/>
    </ligand>
</feature>
<evidence type="ECO:0000313" key="21">
    <source>
        <dbReference type="Proteomes" id="UP000019433"/>
    </source>
</evidence>
<evidence type="ECO:0000259" key="19">
    <source>
        <dbReference type="Pfam" id="PF07992"/>
    </source>
</evidence>
<keyword evidence="7 15" id="KW-0274">FAD</keyword>
<dbReference type="Pfam" id="PF07992">
    <property type="entry name" value="Pyr_redox_2"/>
    <property type="match status" value="1"/>
</dbReference>
<dbReference type="PANTHER" id="PTHR22912">
    <property type="entry name" value="DISULFIDE OXIDOREDUCTASE"/>
    <property type="match status" value="1"/>
</dbReference>
<reference evidence="20 21" key="1">
    <citation type="journal article" date="2014" name="Syst. Appl. Microbiol.">
        <title>Evidence for the existence of two new members of the family Chlamydiaceae and proposal of Chlamydia avium sp. nov. and Chlamydia gallinacea sp. nov.</title>
        <authorList>
            <person name="Sachse K."/>
            <person name="Laroucau K."/>
            <person name="Riege K."/>
            <person name="Wehner S."/>
            <person name="Dilcher M."/>
            <person name="Creasy H.H."/>
            <person name="Weidmann M."/>
            <person name="Myers G."/>
            <person name="Vorimore F."/>
            <person name="Vicari N."/>
            <person name="Magnino S."/>
            <person name="Liebler-Tenorio E."/>
            <person name="Ruettger A."/>
            <person name="Bavoil P.M."/>
            <person name="Hufert F.T."/>
            <person name="Rossello-Mora R."/>
            <person name="Marz M."/>
        </authorList>
    </citation>
    <scope>NUCLEOTIDE SEQUENCE [LARGE SCALE GENOMIC DNA]</scope>
    <source>
        <strain evidence="20 21">10DC88</strain>
    </source>
</reference>
<dbReference type="FunFam" id="3.30.390.30:FF:000001">
    <property type="entry name" value="Dihydrolipoyl dehydrogenase"/>
    <property type="match status" value="1"/>
</dbReference>
<dbReference type="InterPro" id="IPR016156">
    <property type="entry name" value="FAD/NAD-linked_Rdtase_dimer_sf"/>
</dbReference>
<feature type="binding site" evidence="15">
    <location>
        <begin position="142"/>
        <end position="144"/>
    </location>
    <ligand>
        <name>FAD</name>
        <dbReference type="ChEBI" id="CHEBI:57692"/>
    </ligand>
</feature>
<dbReference type="PROSITE" id="PS00076">
    <property type="entry name" value="PYRIDINE_REDOX_1"/>
    <property type="match status" value="1"/>
</dbReference>
<feature type="binding site" evidence="15">
    <location>
        <position position="201"/>
    </location>
    <ligand>
        <name>NAD(+)</name>
        <dbReference type="ChEBI" id="CHEBI:57540"/>
    </ligand>
</feature>
<dbReference type="InterPro" id="IPR050151">
    <property type="entry name" value="Class-I_Pyr_Nuc-Dis_Oxidored"/>
</dbReference>
<evidence type="ECO:0000256" key="14">
    <source>
        <dbReference type="PIRSR" id="PIRSR000350-2"/>
    </source>
</evidence>
<comment type="catalytic activity">
    <reaction evidence="12 17">
        <text>N(6)-[(R)-dihydrolipoyl]-L-lysyl-[protein] + NAD(+) = N(6)-[(R)-lipoyl]-L-lysyl-[protein] + NADH + H(+)</text>
        <dbReference type="Rhea" id="RHEA:15045"/>
        <dbReference type="Rhea" id="RHEA-COMP:10474"/>
        <dbReference type="Rhea" id="RHEA-COMP:10475"/>
        <dbReference type="ChEBI" id="CHEBI:15378"/>
        <dbReference type="ChEBI" id="CHEBI:57540"/>
        <dbReference type="ChEBI" id="CHEBI:57945"/>
        <dbReference type="ChEBI" id="CHEBI:83099"/>
        <dbReference type="ChEBI" id="CHEBI:83100"/>
        <dbReference type="EC" id="1.8.1.4"/>
    </reaction>
</comment>
<dbReference type="NCBIfam" id="TIGR01350">
    <property type="entry name" value="lipoamide_DH"/>
    <property type="match status" value="1"/>
</dbReference>
<evidence type="ECO:0000256" key="15">
    <source>
        <dbReference type="PIRSR" id="PIRSR000350-3"/>
    </source>
</evidence>
<dbReference type="InterPro" id="IPR023753">
    <property type="entry name" value="FAD/NAD-binding_dom"/>
</dbReference>
<dbReference type="Pfam" id="PF02852">
    <property type="entry name" value="Pyr_redox_dim"/>
    <property type="match status" value="1"/>
</dbReference>
<comment type="subcellular location">
    <subcellularLocation>
        <location evidence="1">Cytoplasm</location>
    </subcellularLocation>
</comment>
<dbReference type="PIRSF" id="PIRSF000350">
    <property type="entry name" value="Mercury_reductase_MerA"/>
    <property type="match status" value="1"/>
</dbReference>
<feature type="domain" description="Pyridine nucleotide-disulphide oxidoreductase dimerisation" evidence="18">
    <location>
        <begin position="339"/>
        <end position="447"/>
    </location>
</feature>
<comment type="similarity">
    <text evidence="2 17">Belongs to the class-I pyridine nucleotide-disulfide oxidoreductase family.</text>
</comment>
<evidence type="ECO:0000256" key="4">
    <source>
        <dbReference type="ARBA" id="ARBA00016961"/>
    </source>
</evidence>
<evidence type="ECO:0000256" key="8">
    <source>
        <dbReference type="ARBA" id="ARBA00023002"/>
    </source>
</evidence>
<dbReference type="InterPro" id="IPR006258">
    <property type="entry name" value="Lipoamide_DH"/>
</dbReference>
<feature type="binding site" evidence="15">
    <location>
        <begin position="178"/>
        <end position="185"/>
    </location>
    <ligand>
        <name>NAD(+)</name>
        <dbReference type="ChEBI" id="CHEBI:57540"/>
    </ligand>
</feature>
<dbReference type="GO" id="GO:0004148">
    <property type="term" value="F:dihydrolipoyl dehydrogenase (NADH) activity"/>
    <property type="evidence" value="ECO:0007669"/>
    <property type="project" value="UniProtKB-EC"/>
</dbReference>
<evidence type="ECO:0000256" key="16">
    <source>
        <dbReference type="PIRSR" id="PIRSR000350-4"/>
    </source>
</evidence>
<evidence type="ECO:0000256" key="1">
    <source>
        <dbReference type="ARBA" id="ARBA00004496"/>
    </source>
</evidence>
<keyword evidence="9 15" id="KW-0520">NAD</keyword>
<feature type="domain" description="FAD/NAD(P)-binding" evidence="19">
    <location>
        <begin position="6"/>
        <end position="320"/>
    </location>
</feature>
<evidence type="ECO:0000256" key="13">
    <source>
        <dbReference type="ARBA" id="ARBA00056335"/>
    </source>
</evidence>
<dbReference type="InterPro" id="IPR036188">
    <property type="entry name" value="FAD/NAD-bd_sf"/>
</dbReference>
<dbReference type="Proteomes" id="UP000019433">
    <property type="component" value="Chromosome"/>
</dbReference>
<dbReference type="PANTHER" id="PTHR22912:SF217">
    <property type="entry name" value="DIHYDROLIPOYL DEHYDROGENASE"/>
    <property type="match status" value="1"/>
</dbReference>
<keyword evidence="6 17" id="KW-0285">Flavoprotein</keyword>
<protein>
    <recommendedName>
        <fullName evidence="4 17">Dihydrolipoyl dehydrogenase</fullName>
        <ecNumber evidence="3 17">1.8.1.4</ecNumber>
    </recommendedName>
</protein>
<evidence type="ECO:0000313" key="20">
    <source>
        <dbReference type="EMBL" id="AHK63566.1"/>
    </source>
</evidence>
<dbReference type="eggNOG" id="COG1249">
    <property type="taxonomic scope" value="Bacteria"/>
</dbReference>
<sequence length="464" mass="49581">MMSKDFDCVVIGAGPGGYVAAITAAQQGLNTALIEEQQAGGTCLNRGCIPSKALLVGAGIVSQIRQAPQFGIHIDGYSIDYPAMVQRKNTVVHGIRQGLDGLIRSNKITTFQGKGSLISSTEVKVLGQDTTTLKTKHIILATGSEPRPFPTVPFSARILCSTGILNLETLPKKLVIIGGGVIGCEFASLFHTLGVEITIIEIADHILAINNADISKTMQDKFSRQGIRVLTKASLQHLEDLGDRVKIIVNEQTEEYDFALIAIGRQFNTTGIGLDNAGVIRDERGIIPVDDTMRTNVPNIFAIGDITGKWLLAHVASHQGIIAARNAAGHHDIMDYSAVPSIIFTFPEVATVGLSLEATQQQNIPAKLTKFPFRAIGKAVAMAEADGFAAIISHETTQQILGAYVIGPHAASLIAEMTLAIRNELTLPCIYETIHAHPTLAEVWAESALLATNSPLHLPPSVKS</sequence>
<feature type="binding site" evidence="15">
    <location>
        <position position="52"/>
    </location>
    <ligand>
        <name>FAD</name>
        <dbReference type="ChEBI" id="CHEBI:57692"/>
    </ligand>
</feature>
<comment type="miscellaneous">
    <text evidence="17">The active site is a redox-active disulfide bond.</text>
</comment>
<comment type="function">
    <text evidence="13">The branched-chain alpha-keto dehydrogenase complex catalyzes the overall conversion of alpha-keto acids to acyl-CoA and CO(2). It contains multiple copies of 3 enzymatic components: branched-chain alpha-keto acid decarboxylase (E1), lipoamide acyltransferase (E2) and lipoamide dehydrogenase (E3).</text>
</comment>
<dbReference type="AlphaFoldDB" id="W8JG91"/>
<evidence type="ECO:0000256" key="2">
    <source>
        <dbReference type="ARBA" id="ARBA00007532"/>
    </source>
</evidence>
<organism evidence="20 21">
    <name type="scientific">Chlamydia avium 10DC88</name>
    <dbReference type="NCBI Taxonomy" id="1229831"/>
    <lineage>
        <taxon>Bacteria</taxon>
        <taxon>Pseudomonadati</taxon>
        <taxon>Chlamydiota</taxon>
        <taxon>Chlamydiia</taxon>
        <taxon>Chlamydiales</taxon>
        <taxon>Chlamydiaceae</taxon>
        <taxon>Chlamydia/Chlamydophila group</taxon>
        <taxon>Chlamydia</taxon>
    </lineage>
</organism>
<evidence type="ECO:0000256" key="9">
    <source>
        <dbReference type="ARBA" id="ARBA00023027"/>
    </source>
</evidence>
<evidence type="ECO:0000256" key="17">
    <source>
        <dbReference type="RuleBase" id="RU003692"/>
    </source>
</evidence>
<evidence type="ECO:0000256" key="3">
    <source>
        <dbReference type="ARBA" id="ARBA00012608"/>
    </source>
</evidence>
<keyword evidence="15" id="KW-0547">Nucleotide-binding</keyword>
<dbReference type="KEGG" id="cav:M832_07150"/>
<dbReference type="GO" id="GO:0006103">
    <property type="term" value="P:2-oxoglutarate metabolic process"/>
    <property type="evidence" value="ECO:0007669"/>
    <property type="project" value="TreeGrafter"/>
</dbReference>
<keyword evidence="11 17" id="KW-0676">Redox-active center</keyword>
<feature type="disulfide bond" description="Redox-active" evidence="16">
    <location>
        <begin position="43"/>
        <end position="48"/>
    </location>
</feature>